<dbReference type="GeneID" id="303675367"/>
<feature type="transmembrane region" description="Helical" evidence="1">
    <location>
        <begin position="133"/>
        <end position="150"/>
    </location>
</feature>
<dbReference type="EMBL" id="UFVS01000003">
    <property type="protein sequence ID" value="SUY54003.1"/>
    <property type="molecule type" value="Genomic_DNA"/>
</dbReference>
<feature type="transmembrane region" description="Helical" evidence="1">
    <location>
        <begin position="75"/>
        <end position="97"/>
    </location>
</feature>
<feature type="transmembrane region" description="Helical" evidence="1">
    <location>
        <begin position="36"/>
        <end position="54"/>
    </location>
</feature>
<gene>
    <name evidence="5" type="primary">rarD</name>
    <name evidence="3" type="ORF">EG340_17200</name>
    <name evidence="5" type="ORF">NCTC13560_03968</name>
    <name evidence="4" type="ORF">SAMN05421682_11810</name>
</gene>
<feature type="transmembrane region" description="Helical" evidence="1">
    <location>
        <begin position="246"/>
        <end position="263"/>
    </location>
</feature>
<protein>
    <submittedName>
        <fullName evidence="4">Chloramphenicol-sensitive protein RarD</fullName>
    </submittedName>
    <submittedName>
        <fullName evidence="3">EamA family transporter</fullName>
    </submittedName>
    <submittedName>
        <fullName evidence="5">Putative chloramphenical resistance permease RarD</fullName>
    </submittedName>
</protein>
<reference evidence="4 6" key="1">
    <citation type="submission" date="2017-01" db="EMBL/GenBank/DDBJ databases">
        <authorList>
            <person name="Varghese N."/>
            <person name="Submissions S."/>
        </authorList>
    </citation>
    <scope>NUCLEOTIDE SEQUENCE [LARGE SCALE GENOMIC DNA]</scope>
    <source>
        <strain evidence="4 6">ATCC 27950</strain>
    </source>
</reference>
<evidence type="ECO:0000313" key="4">
    <source>
        <dbReference type="EMBL" id="SIR32474.1"/>
    </source>
</evidence>
<name>A0A381JRC2_9FLAO</name>
<dbReference type="PANTHER" id="PTHR22911">
    <property type="entry name" value="ACYL-MALONYL CONDENSING ENZYME-RELATED"/>
    <property type="match status" value="1"/>
</dbReference>
<evidence type="ECO:0000313" key="3">
    <source>
        <dbReference type="EMBL" id="AZA63233.1"/>
    </source>
</evidence>
<evidence type="ECO:0000313" key="6">
    <source>
        <dbReference type="Proteomes" id="UP000185725"/>
    </source>
</evidence>
<dbReference type="EMBL" id="CP033928">
    <property type="protein sequence ID" value="AZA63233.1"/>
    <property type="molecule type" value="Genomic_DNA"/>
</dbReference>
<feature type="domain" description="EamA" evidence="2">
    <location>
        <begin position="5"/>
        <end position="149"/>
    </location>
</feature>
<keyword evidence="1" id="KW-1133">Transmembrane helix</keyword>
<dbReference type="InterPro" id="IPR000620">
    <property type="entry name" value="EamA_dom"/>
</dbReference>
<keyword evidence="1" id="KW-0472">Membrane</keyword>
<dbReference type="Proteomes" id="UP000185725">
    <property type="component" value="Unassembled WGS sequence"/>
</dbReference>
<evidence type="ECO:0000313" key="5">
    <source>
        <dbReference type="EMBL" id="SUY54003.1"/>
    </source>
</evidence>
<dbReference type="SUPFAM" id="SSF103481">
    <property type="entry name" value="Multidrug resistance efflux transporter EmrE"/>
    <property type="match status" value="2"/>
</dbReference>
<evidence type="ECO:0000256" key="1">
    <source>
        <dbReference type="SAM" id="Phobius"/>
    </source>
</evidence>
<keyword evidence="6" id="KW-1185">Reference proteome</keyword>
<feature type="transmembrane region" description="Helical" evidence="1">
    <location>
        <begin position="213"/>
        <end position="234"/>
    </location>
</feature>
<feature type="transmembrane region" description="Helical" evidence="1">
    <location>
        <begin position="7"/>
        <end position="24"/>
    </location>
</feature>
<dbReference type="OrthoDB" id="369870at2"/>
<dbReference type="GO" id="GO:0016020">
    <property type="term" value="C:membrane"/>
    <property type="evidence" value="ECO:0007669"/>
    <property type="project" value="InterPro"/>
</dbReference>
<feature type="transmembrane region" description="Helical" evidence="1">
    <location>
        <begin position="109"/>
        <end position="126"/>
    </location>
</feature>
<dbReference type="PANTHER" id="PTHR22911:SF137">
    <property type="entry name" value="SOLUTE CARRIER FAMILY 35 MEMBER G2-RELATED"/>
    <property type="match status" value="1"/>
</dbReference>
<dbReference type="RefSeq" id="WP_076562831.1">
    <property type="nucleotide sequence ID" value="NZ_CP033928.1"/>
</dbReference>
<dbReference type="Pfam" id="PF00892">
    <property type="entry name" value="EamA"/>
    <property type="match status" value="2"/>
</dbReference>
<feature type="transmembrane region" description="Helical" evidence="1">
    <location>
        <begin position="269"/>
        <end position="287"/>
    </location>
</feature>
<evidence type="ECO:0000259" key="2">
    <source>
        <dbReference type="Pfam" id="PF00892"/>
    </source>
</evidence>
<sequence>MKNLKYYLAAIFAFATWGTFSLVLKPLHSYASLDILFYRVFSCALIMSLVTILFRRAKLKENLKYFKSISQKSKYRIIGLNVLSSILLTGNWFSFIYVMNHISVRATSVAYLVCPIITTILAFFILREKLTKLQWLSVFLSGVGCVLLSYSNLLDMLYSSLIGSTYACYLIVQSTNKKFDKFLILNFHMILSALILLPFFPKYSGSIPTDFTFYFYIEIIAVMYTIVPLLLNLYALSGIASSKVGMILNINPIIAFILAGAVYHEALGGLQILSYAIIFLAVIIFNAKEIFRLKTKEAVFR</sequence>
<evidence type="ECO:0000313" key="7">
    <source>
        <dbReference type="Proteomes" id="UP000255231"/>
    </source>
</evidence>
<feature type="transmembrane region" description="Helical" evidence="1">
    <location>
        <begin position="156"/>
        <end position="172"/>
    </location>
</feature>
<dbReference type="Proteomes" id="UP000255231">
    <property type="component" value="Unassembled WGS sequence"/>
</dbReference>
<feature type="domain" description="EamA" evidence="2">
    <location>
        <begin position="166"/>
        <end position="286"/>
    </location>
</feature>
<keyword evidence="1" id="KW-0812">Transmembrane</keyword>
<reference evidence="5 7" key="2">
    <citation type="submission" date="2018-06" db="EMBL/GenBank/DDBJ databases">
        <authorList>
            <consortium name="Pathogen Informatics"/>
            <person name="Doyle S."/>
        </authorList>
    </citation>
    <scope>NUCLEOTIDE SEQUENCE [LARGE SCALE GENOMIC DNA]</scope>
    <source>
        <strain evidence="5 7">NCTC13560</strain>
    </source>
</reference>
<reference evidence="3 8" key="3">
    <citation type="submission" date="2018-11" db="EMBL/GenBank/DDBJ databases">
        <title>Proposal to divide the Flavobacteriaceae and reorganize its genera based on Amino Acid Identity values calculated from whole genome sequences.</title>
        <authorList>
            <person name="Nicholson A.C."/>
            <person name="Gulvik C.A."/>
            <person name="Whitney A.M."/>
            <person name="Humrighouse B.W."/>
            <person name="Bell M."/>
            <person name="Holmes B."/>
            <person name="Steigerwalt A."/>
            <person name="Villarma A."/>
            <person name="Sheth M."/>
            <person name="Batra D."/>
            <person name="Pryor J."/>
            <person name="Bernardet J.-F."/>
            <person name="Hugo C."/>
            <person name="Kampfer P."/>
            <person name="Newman J."/>
            <person name="Mcquiston J.R."/>
        </authorList>
    </citation>
    <scope>NUCLEOTIDE SEQUENCE [LARGE SCALE GENOMIC DNA]</scope>
    <source>
        <strain evidence="3 8">G0211</strain>
    </source>
</reference>
<dbReference type="InterPro" id="IPR037185">
    <property type="entry name" value="EmrE-like"/>
</dbReference>
<dbReference type="Proteomes" id="UP000269076">
    <property type="component" value="Chromosome"/>
</dbReference>
<dbReference type="AlphaFoldDB" id="A0A381JRC2"/>
<accession>A0A381JRC2</accession>
<evidence type="ECO:0000313" key="8">
    <source>
        <dbReference type="Proteomes" id="UP000269076"/>
    </source>
</evidence>
<proteinExistence type="predicted"/>
<organism evidence="5 7">
    <name type="scientific">Chryseobacterium indoltheticum</name>
    <dbReference type="NCBI Taxonomy" id="254"/>
    <lineage>
        <taxon>Bacteria</taxon>
        <taxon>Pseudomonadati</taxon>
        <taxon>Bacteroidota</taxon>
        <taxon>Flavobacteriia</taxon>
        <taxon>Flavobacteriales</taxon>
        <taxon>Weeksellaceae</taxon>
        <taxon>Chryseobacterium group</taxon>
        <taxon>Chryseobacterium</taxon>
    </lineage>
</organism>
<dbReference type="KEGG" id="cil:EG358_16825"/>
<feature type="transmembrane region" description="Helical" evidence="1">
    <location>
        <begin position="184"/>
        <end position="201"/>
    </location>
</feature>
<dbReference type="EMBL" id="FTMF01000018">
    <property type="protein sequence ID" value="SIR32474.1"/>
    <property type="molecule type" value="Genomic_DNA"/>
</dbReference>